<dbReference type="InterPro" id="IPR013783">
    <property type="entry name" value="Ig-like_fold"/>
</dbReference>
<evidence type="ECO:0000259" key="2">
    <source>
        <dbReference type="PROSITE" id="PS50825"/>
    </source>
</evidence>
<dbReference type="OrthoDB" id="6515930at2759"/>
<feature type="domain" description="HYR" evidence="2">
    <location>
        <begin position="122"/>
        <end position="201"/>
    </location>
</feature>
<dbReference type="InterPro" id="IPR003410">
    <property type="entry name" value="HYR_dom"/>
</dbReference>
<proteinExistence type="predicted"/>
<dbReference type="STRING" id="307972.A0A2G8K9X4"/>
<sequence length="222" mass="23160">MANLDPPLLVAQGSSTSIMYTGTDALGNMGSCSFTITVIDDTADPELICPPSQNLFIQSSGDELVVTWDAATVVDNVDNNIIPNPTILPGTRFSEGTNGITYIAVDSSGNFGTCSFTVTVSVDSDLPVISGCPSDQTVTDPSGSAAVSWVEPTVTDATSMVTLTSTEQSGDTFSGSTTVTYTAVDEAGNTASCTFSVTVNTGHKVDHKFLPFLRRYADNVTQ</sequence>
<keyword evidence="4" id="KW-1185">Reference proteome</keyword>
<accession>A0A2G8K9X4</accession>
<dbReference type="Gene3D" id="2.60.40.10">
    <property type="entry name" value="Immunoglobulins"/>
    <property type="match status" value="2"/>
</dbReference>
<dbReference type="PROSITE" id="PS50825">
    <property type="entry name" value="HYR"/>
    <property type="match status" value="2"/>
</dbReference>
<reference evidence="3 4" key="1">
    <citation type="journal article" date="2017" name="PLoS Biol.">
        <title>The sea cucumber genome provides insights into morphological evolution and visceral regeneration.</title>
        <authorList>
            <person name="Zhang X."/>
            <person name="Sun L."/>
            <person name="Yuan J."/>
            <person name="Sun Y."/>
            <person name="Gao Y."/>
            <person name="Zhang L."/>
            <person name="Li S."/>
            <person name="Dai H."/>
            <person name="Hamel J.F."/>
            <person name="Liu C."/>
            <person name="Yu Y."/>
            <person name="Liu S."/>
            <person name="Lin W."/>
            <person name="Guo K."/>
            <person name="Jin S."/>
            <person name="Xu P."/>
            <person name="Storey K.B."/>
            <person name="Huan P."/>
            <person name="Zhang T."/>
            <person name="Zhou Y."/>
            <person name="Zhang J."/>
            <person name="Lin C."/>
            <person name="Li X."/>
            <person name="Xing L."/>
            <person name="Huo D."/>
            <person name="Sun M."/>
            <person name="Wang L."/>
            <person name="Mercier A."/>
            <person name="Li F."/>
            <person name="Yang H."/>
            <person name="Xiang J."/>
        </authorList>
    </citation>
    <scope>NUCLEOTIDE SEQUENCE [LARGE SCALE GENOMIC DNA]</scope>
    <source>
        <strain evidence="3">Shaxun</strain>
        <tissue evidence="3">Muscle</tissue>
    </source>
</reference>
<dbReference type="Pfam" id="PF02494">
    <property type="entry name" value="HYR"/>
    <property type="match status" value="2"/>
</dbReference>
<evidence type="ECO:0000313" key="4">
    <source>
        <dbReference type="Proteomes" id="UP000230750"/>
    </source>
</evidence>
<dbReference type="EMBL" id="MRZV01000754">
    <property type="protein sequence ID" value="PIK44787.1"/>
    <property type="molecule type" value="Genomic_DNA"/>
</dbReference>
<keyword evidence="1" id="KW-0677">Repeat</keyword>
<protein>
    <recommendedName>
        <fullName evidence="2">HYR domain-containing protein</fullName>
    </recommendedName>
</protein>
<evidence type="ECO:0000313" key="3">
    <source>
        <dbReference type="EMBL" id="PIK44787.1"/>
    </source>
</evidence>
<feature type="domain" description="HYR" evidence="2">
    <location>
        <begin position="39"/>
        <end position="121"/>
    </location>
</feature>
<name>A0A2G8K9X4_STIJA</name>
<dbReference type="PANTHER" id="PTHR24273:SF32">
    <property type="entry name" value="HYALIN"/>
    <property type="match status" value="1"/>
</dbReference>
<comment type="caution">
    <text evidence="3">The sequence shown here is derived from an EMBL/GenBank/DDBJ whole genome shotgun (WGS) entry which is preliminary data.</text>
</comment>
<gene>
    <name evidence="3" type="ORF">BSL78_18351</name>
</gene>
<dbReference type="PANTHER" id="PTHR24273">
    <property type="entry name" value="FI04643P-RELATED"/>
    <property type="match status" value="1"/>
</dbReference>
<evidence type="ECO:0000256" key="1">
    <source>
        <dbReference type="ARBA" id="ARBA00022737"/>
    </source>
</evidence>
<dbReference type="Proteomes" id="UP000230750">
    <property type="component" value="Unassembled WGS sequence"/>
</dbReference>
<organism evidence="3 4">
    <name type="scientific">Stichopus japonicus</name>
    <name type="common">Sea cucumber</name>
    <dbReference type="NCBI Taxonomy" id="307972"/>
    <lineage>
        <taxon>Eukaryota</taxon>
        <taxon>Metazoa</taxon>
        <taxon>Echinodermata</taxon>
        <taxon>Eleutherozoa</taxon>
        <taxon>Echinozoa</taxon>
        <taxon>Holothuroidea</taxon>
        <taxon>Aspidochirotacea</taxon>
        <taxon>Aspidochirotida</taxon>
        <taxon>Stichopodidae</taxon>
        <taxon>Apostichopus</taxon>
    </lineage>
</organism>
<dbReference type="AlphaFoldDB" id="A0A2G8K9X4"/>